<dbReference type="Proteomes" id="UP000325780">
    <property type="component" value="Unassembled WGS sequence"/>
</dbReference>
<dbReference type="AlphaFoldDB" id="A0A5N6TSG8"/>
<evidence type="ECO:0000313" key="3">
    <source>
        <dbReference type="Proteomes" id="UP000325780"/>
    </source>
</evidence>
<evidence type="ECO:0008006" key="4">
    <source>
        <dbReference type="Google" id="ProtNLM"/>
    </source>
</evidence>
<organism evidence="2 3">
    <name type="scientific">Aspergillus avenaceus</name>
    <dbReference type="NCBI Taxonomy" id="36643"/>
    <lineage>
        <taxon>Eukaryota</taxon>
        <taxon>Fungi</taxon>
        <taxon>Dikarya</taxon>
        <taxon>Ascomycota</taxon>
        <taxon>Pezizomycotina</taxon>
        <taxon>Eurotiomycetes</taxon>
        <taxon>Eurotiomycetidae</taxon>
        <taxon>Eurotiales</taxon>
        <taxon>Aspergillaceae</taxon>
        <taxon>Aspergillus</taxon>
        <taxon>Aspergillus subgen. Circumdati</taxon>
    </lineage>
</organism>
<dbReference type="Pfam" id="PF10346">
    <property type="entry name" value="Con-6"/>
    <property type="match status" value="1"/>
</dbReference>
<proteinExistence type="predicted"/>
<dbReference type="EMBL" id="ML742130">
    <property type="protein sequence ID" value="KAE8149240.1"/>
    <property type="molecule type" value="Genomic_DNA"/>
</dbReference>
<keyword evidence="3" id="KW-1185">Reference proteome</keyword>
<evidence type="ECO:0000256" key="1">
    <source>
        <dbReference type="SAM" id="MobiDB-lite"/>
    </source>
</evidence>
<accession>A0A5N6TSG8</accession>
<protein>
    <recommendedName>
        <fullName evidence="4">Conidiation protein 6-domain-containing protein</fullName>
    </recommendedName>
</protein>
<sequence>MYWTRRNNTQSQLDQLGDQPSYNLCDARGGKSKDHMGVNAGLKTAAHNPNTSQEGRESVAETVGVVF</sequence>
<name>A0A5N6TSG8_ASPAV</name>
<reference evidence="2 3" key="1">
    <citation type="submission" date="2019-04" db="EMBL/GenBank/DDBJ databases">
        <title>Friends and foes A comparative genomics study of 23 Aspergillus species from section Flavi.</title>
        <authorList>
            <consortium name="DOE Joint Genome Institute"/>
            <person name="Kjaerbolling I."/>
            <person name="Vesth T."/>
            <person name="Frisvad J.C."/>
            <person name="Nybo J.L."/>
            <person name="Theobald S."/>
            <person name="Kildgaard S."/>
            <person name="Isbrandt T."/>
            <person name="Kuo A."/>
            <person name="Sato A."/>
            <person name="Lyhne E.K."/>
            <person name="Kogle M.E."/>
            <person name="Wiebenga A."/>
            <person name="Kun R.S."/>
            <person name="Lubbers R.J."/>
            <person name="Makela M.R."/>
            <person name="Barry K."/>
            <person name="Chovatia M."/>
            <person name="Clum A."/>
            <person name="Daum C."/>
            <person name="Haridas S."/>
            <person name="He G."/>
            <person name="LaButti K."/>
            <person name="Lipzen A."/>
            <person name="Mondo S."/>
            <person name="Riley R."/>
            <person name="Salamov A."/>
            <person name="Simmons B.A."/>
            <person name="Magnuson J.K."/>
            <person name="Henrissat B."/>
            <person name="Mortensen U.H."/>
            <person name="Larsen T.O."/>
            <person name="Devries R.P."/>
            <person name="Grigoriev I.V."/>
            <person name="Machida M."/>
            <person name="Baker S.E."/>
            <person name="Andersen M.R."/>
        </authorList>
    </citation>
    <scope>NUCLEOTIDE SEQUENCE [LARGE SCALE GENOMIC DNA]</scope>
    <source>
        <strain evidence="2 3">IBT 18842</strain>
    </source>
</reference>
<evidence type="ECO:0000313" key="2">
    <source>
        <dbReference type="EMBL" id="KAE8149240.1"/>
    </source>
</evidence>
<gene>
    <name evidence="2" type="ORF">BDV25DRAFT_141007</name>
</gene>
<dbReference type="InterPro" id="IPR018824">
    <property type="entry name" value="Conidiation-specific_6"/>
</dbReference>
<feature type="region of interest" description="Disordered" evidence="1">
    <location>
        <begin position="44"/>
        <end position="67"/>
    </location>
</feature>
<dbReference type="OrthoDB" id="5419162at2759"/>
<feature type="region of interest" description="Disordered" evidence="1">
    <location>
        <begin position="1"/>
        <end position="20"/>
    </location>
</feature>